<accession>A0AAV6L015</accession>
<keyword evidence="3" id="KW-1185">Reference proteome</keyword>
<evidence type="ECO:0000313" key="2">
    <source>
        <dbReference type="EMBL" id="KAG5558030.1"/>
    </source>
</evidence>
<reference evidence="2" key="1">
    <citation type="submission" date="2020-08" db="EMBL/GenBank/DDBJ databases">
        <title>Plant Genome Project.</title>
        <authorList>
            <person name="Zhang R.-G."/>
        </authorList>
    </citation>
    <scope>NUCLEOTIDE SEQUENCE</scope>
    <source>
        <strain evidence="2">WSP0</strain>
        <tissue evidence="2">Leaf</tissue>
    </source>
</reference>
<evidence type="ECO:0000256" key="1">
    <source>
        <dbReference type="SAM" id="MobiDB-lite"/>
    </source>
</evidence>
<name>A0AAV6L015_9ERIC</name>
<proteinExistence type="predicted"/>
<dbReference type="Proteomes" id="UP000823749">
    <property type="component" value="Chromosome 3"/>
</dbReference>
<protein>
    <submittedName>
        <fullName evidence="2">Uncharacterized protein</fullName>
    </submittedName>
</protein>
<dbReference type="EMBL" id="JACTNZ010000003">
    <property type="protein sequence ID" value="KAG5558030.1"/>
    <property type="molecule type" value="Genomic_DNA"/>
</dbReference>
<sequence length="200" mass="22861">MCNIFNEVVDLAEESQEKYDMVMKWVHELKRELMEASVVCESNVVSLGDDTGTRKSSFSLGDGVIPPRQSTNILDPEGLRRKGRPPCKRKIGVVEKAVKKKRQISKKSLSNEKSKEVEEIAVSQHIETQERPPKLHGILNVVKHDATSYATKYGTRRKHLPIFPNFMPHRNKLEPIYTFFSKFTKLIKWSSLDGSINYCG</sequence>
<comment type="caution">
    <text evidence="2">The sequence shown here is derived from an EMBL/GenBank/DDBJ whole genome shotgun (WGS) entry which is preliminary data.</text>
</comment>
<gene>
    <name evidence="2" type="ORF">RHGRI_008066</name>
</gene>
<evidence type="ECO:0000313" key="3">
    <source>
        <dbReference type="Proteomes" id="UP000823749"/>
    </source>
</evidence>
<feature type="region of interest" description="Disordered" evidence="1">
    <location>
        <begin position="58"/>
        <end position="86"/>
    </location>
</feature>
<dbReference type="AlphaFoldDB" id="A0AAV6L015"/>
<organism evidence="2 3">
    <name type="scientific">Rhododendron griersonianum</name>
    <dbReference type="NCBI Taxonomy" id="479676"/>
    <lineage>
        <taxon>Eukaryota</taxon>
        <taxon>Viridiplantae</taxon>
        <taxon>Streptophyta</taxon>
        <taxon>Embryophyta</taxon>
        <taxon>Tracheophyta</taxon>
        <taxon>Spermatophyta</taxon>
        <taxon>Magnoliopsida</taxon>
        <taxon>eudicotyledons</taxon>
        <taxon>Gunneridae</taxon>
        <taxon>Pentapetalae</taxon>
        <taxon>asterids</taxon>
        <taxon>Ericales</taxon>
        <taxon>Ericaceae</taxon>
        <taxon>Ericoideae</taxon>
        <taxon>Rhodoreae</taxon>
        <taxon>Rhododendron</taxon>
    </lineage>
</organism>